<keyword evidence="9" id="KW-1185">Reference proteome</keyword>
<reference evidence="8" key="2">
    <citation type="submission" date="2018-05" db="EMBL/GenBank/DDBJ databases">
        <title>OmerRS3 (Oryza meridionalis Reference Sequence Version 3).</title>
        <authorList>
            <person name="Zhang J."/>
            <person name="Kudrna D."/>
            <person name="Lee S."/>
            <person name="Talag J."/>
            <person name="Welchert J."/>
            <person name="Wing R.A."/>
        </authorList>
    </citation>
    <scope>NUCLEOTIDE SEQUENCE [LARGE SCALE GENOMIC DNA]</scope>
    <source>
        <strain evidence="8">cv. OR44</strain>
    </source>
</reference>
<keyword evidence="2 6" id="KW-0853">WD repeat</keyword>
<keyword evidence="5" id="KW-0539">Nucleus</keyword>
<feature type="repeat" description="WD" evidence="6">
    <location>
        <begin position="59"/>
        <end position="100"/>
    </location>
</feature>
<evidence type="ECO:0000256" key="6">
    <source>
        <dbReference type="PROSITE-ProRule" id="PRU00221"/>
    </source>
</evidence>
<dbReference type="Pfam" id="PF00400">
    <property type="entry name" value="WD40"/>
    <property type="match status" value="2"/>
</dbReference>
<dbReference type="STRING" id="40149.A0A0E0D6R8"/>
<evidence type="ECO:0000256" key="2">
    <source>
        <dbReference type="ARBA" id="ARBA00022574"/>
    </source>
</evidence>
<evidence type="ECO:0000313" key="8">
    <source>
        <dbReference type="EnsemblPlants" id="OMERI03G31200.1"/>
    </source>
</evidence>
<dbReference type="Gene3D" id="2.130.10.10">
    <property type="entry name" value="YVTN repeat-like/Quinoprotein amine dehydrogenase"/>
    <property type="match status" value="2"/>
</dbReference>
<dbReference type="InterPro" id="IPR001680">
    <property type="entry name" value="WD40_rpt"/>
</dbReference>
<dbReference type="GO" id="GO:0005829">
    <property type="term" value="C:cytosol"/>
    <property type="evidence" value="ECO:0007669"/>
    <property type="project" value="TreeGrafter"/>
</dbReference>
<sequence length="553" mass="59151">MEDAAVEEAEVSGGAAEFAPALVAAHPLGRSVAVAVGPELRVFDLKASSAVSLSDNSGGGSHSDAIRAISFSANGALFASAGDDKLVKVWKTDSWCCIRTITSEKRVSAVAISNDGTYVTFADKFGVVWIVTMGESGGEQEPTDNKPVSIFGHYCSIITSMVRLWDYINGCLLDTCQVRDKQSSPQMEDAAVEEAEVSGGAAEFAPALVAAHPLGRSVAVAVGPELRVFDLKASSAVSLSDNSGGGSHSDAIRAISFSANGALFASAGDDKLVKVWKTDSWCCIRTITSEKRVSAVAISNDGTYVTFADKFGVVWIVTMGESGGEQEPTDNKPVSIFGHYCSIITSMVRLWDYINGCLLDTCQVRDKVGELLEPNETEDNNLSVADICLTNDGSLVAVAIQSLNGVMLLACDLIAKKLSFIKVVTTEKCYIPTSLSSSFSADLLWTVMGASNMPNQATSQLCTRLKIIPHFKKDPLAGCDHVPTVLEDSEVPHGEKLLLALQGSLDIAKQEEVLASVLAALKVSMHKMLVKKHYSEERREQRKRGRNDKKIKK</sequence>
<dbReference type="PROSITE" id="PS50294">
    <property type="entry name" value="WD_REPEATS_REGION"/>
    <property type="match status" value="2"/>
</dbReference>
<evidence type="ECO:0000256" key="5">
    <source>
        <dbReference type="ARBA" id="ARBA00023242"/>
    </source>
</evidence>
<dbReference type="GO" id="GO:0006400">
    <property type="term" value="P:tRNA modification"/>
    <property type="evidence" value="ECO:0007669"/>
    <property type="project" value="EnsemblPlants"/>
</dbReference>
<dbReference type="GO" id="GO:0005634">
    <property type="term" value="C:nucleus"/>
    <property type="evidence" value="ECO:0007669"/>
    <property type="project" value="UniProtKB-SubCell"/>
</dbReference>
<feature type="region of interest" description="Disordered" evidence="7">
    <location>
        <begin position="533"/>
        <end position="553"/>
    </location>
</feature>
<dbReference type="FunFam" id="2.130.10.10:FF:001042">
    <property type="entry name" value="tRNA (guanine-N(7)-)-methyltransferase non-catalytic subunit"/>
    <property type="match status" value="2"/>
</dbReference>
<feature type="compositionally biased region" description="Basic residues" evidence="7">
    <location>
        <begin position="541"/>
        <end position="553"/>
    </location>
</feature>
<keyword evidence="4" id="KW-0677">Repeat</keyword>
<dbReference type="EnsemblPlants" id="OMERI03G31200.1">
    <property type="protein sequence ID" value="OMERI03G31200.1"/>
    <property type="gene ID" value="OMERI03G31200"/>
</dbReference>
<protein>
    <recommendedName>
        <fullName evidence="10">Anaphase-promoting complex subunit 4 WD40 domain-containing protein</fullName>
    </recommendedName>
</protein>
<comment type="subcellular location">
    <subcellularLocation>
        <location evidence="1">Nucleus</location>
    </subcellularLocation>
</comment>
<dbReference type="SMART" id="SM00320">
    <property type="entry name" value="WD40"/>
    <property type="match status" value="4"/>
</dbReference>
<feature type="repeat" description="WD" evidence="6">
    <location>
        <begin position="245"/>
        <end position="286"/>
    </location>
</feature>
<evidence type="ECO:0000256" key="4">
    <source>
        <dbReference type="ARBA" id="ARBA00022737"/>
    </source>
</evidence>
<evidence type="ECO:0000313" key="9">
    <source>
        <dbReference type="Proteomes" id="UP000008021"/>
    </source>
</evidence>
<name>A0A0E0D6R8_9ORYZ</name>
<evidence type="ECO:0008006" key="10">
    <source>
        <dbReference type="Google" id="ProtNLM"/>
    </source>
</evidence>
<dbReference type="InterPro" id="IPR036322">
    <property type="entry name" value="WD40_repeat_dom_sf"/>
</dbReference>
<keyword evidence="3" id="KW-0819">tRNA processing</keyword>
<dbReference type="AlphaFoldDB" id="A0A0E0D6R8"/>
<dbReference type="HOGENOM" id="CLU_492941_0_0_1"/>
<dbReference type="GO" id="GO:0043527">
    <property type="term" value="C:tRNA methyltransferase complex"/>
    <property type="evidence" value="ECO:0007669"/>
    <property type="project" value="TreeGrafter"/>
</dbReference>
<reference evidence="8" key="1">
    <citation type="submission" date="2015-04" db="UniProtKB">
        <authorList>
            <consortium name="EnsemblPlants"/>
        </authorList>
    </citation>
    <scope>IDENTIFICATION</scope>
</reference>
<dbReference type="PROSITE" id="PS50082">
    <property type="entry name" value="WD_REPEATS_2"/>
    <property type="match status" value="2"/>
</dbReference>
<evidence type="ECO:0000256" key="3">
    <source>
        <dbReference type="ARBA" id="ARBA00022694"/>
    </source>
</evidence>
<organism evidence="8">
    <name type="scientific">Oryza meridionalis</name>
    <dbReference type="NCBI Taxonomy" id="40149"/>
    <lineage>
        <taxon>Eukaryota</taxon>
        <taxon>Viridiplantae</taxon>
        <taxon>Streptophyta</taxon>
        <taxon>Embryophyta</taxon>
        <taxon>Tracheophyta</taxon>
        <taxon>Spermatophyta</taxon>
        <taxon>Magnoliopsida</taxon>
        <taxon>Liliopsida</taxon>
        <taxon>Poales</taxon>
        <taxon>Poaceae</taxon>
        <taxon>BOP clade</taxon>
        <taxon>Oryzoideae</taxon>
        <taxon>Oryzeae</taxon>
        <taxon>Oryzinae</taxon>
        <taxon>Oryza</taxon>
    </lineage>
</organism>
<dbReference type="PANTHER" id="PTHR16288">
    <property type="entry name" value="WD40 REPEAT PROTEIN 4"/>
    <property type="match status" value="1"/>
</dbReference>
<evidence type="ECO:0000256" key="1">
    <source>
        <dbReference type="ARBA" id="ARBA00004123"/>
    </source>
</evidence>
<evidence type="ECO:0000256" key="7">
    <source>
        <dbReference type="SAM" id="MobiDB-lite"/>
    </source>
</evidence>
<dbReference type="GO" id="GO:0008618">
    <property type="term" value="P:7-methylguanosine metabolic process"/>
    <property type="evidence" value="ECO:0007669"/>
    <property type="project" value="EnsemblPlants"/>
</dbReference>
<dbReference type="Gramene" id="OMERI03G31200.1">
    <property type="protein sequence ID" value="OMERI03G31200.1"/>
    <property type="gene ID" value="OMERI03G31200"/>
</dbReference>
<dbReference type="PANTHER" id="PTHR16288:SF0">
    <property type="entry name" value="TRNA (GUANINE-N(7)-)-METHYLTRANSFERASE NON-CATALYTIC SUBUNIT WDR4"/>
    <property type="match status" value="1"/>
</dbReference>
<dbReference type="InterPro" id="IPR015943">
    <property type="entry name" value="WD40/YVTN_repeat-like_dom_sf"/>
</dbReference>
<accession>A0A0E0D6R8</accession>
<dbReference type="GO" id="GO:0036265">
    <property type="term" value="P:RNA (guanine-N7)-methylation"/>
    <property type="evidence" value="ECO:0007669"/>
    <property type="project" value="InterPro"/>
</dbReference>
<dbReference type="SUPFAM" id="SSF50978">
    <property type="entry name" value="WD40 repeat-like"/>
    <property type="match status" value="1"/>
</dbReference>
<dbReference type="Proteomes" id="UP000008021">
    <property type="component" value="Chromosome 3"/>
</dbReference>
<dbReference type="eggNOG" id="KOG3914">
    <property type="taxonomic scope" value="Eukaryota"/>
</dbReference>
<proteinExistence type="predicted"/>
<dbReference type="InterPro" id="IPR028884">
    <property type="entry name" value="Trm82"/>
</dbReference>